<comment type="caution">
    <text evidence="1">The sequence shown here is derived from an EMBL/GenBank/DDBJ whole genome shotgun (WGS) entry which is preliminary data.</text>
</comment>
<sequence length="175" mass="20235">MMSHQLAARRIGWKKKRRVPEEHVIPKLHIGKWDKKLVLMVFALFSFHKNKQRGPPPYRWIESDPTVVIEANMSISSRECTHARTSCRPTRPRAPQPEASRIPKLHVAYNLWMHASREPRVIFTGDQRTVVDHRAYAGTGHPRQNSAKVAAKRYKSVAVIDWRKLPPSPRSTCSF</sequence>
<evidence type="ECO:0000313" key="1">
    <source>
        <dbReference type="EMBL" id="KAK9035459.1"/>
    </source>
</evidence>
<accession>A0ABR2TDE9</accession>
<dbReference type="EMBL" id="JBBPBN010000006">
    <property type="protein sequence ID" value="KAK9035459.1"/>
    <property type="molecule type" value="Genomic_DNA"/>
</dbReference>
<name>A0ABR2TDE9_9ROSI</name>
<proteinExistence type="predicted"/>
<gene>
    <name evidence="1" type="ORF">V6N11_077499</name>
</gene>
<reference evidence="1 2" key="1">
    <citation type="journal article" date="2024" name="G3 (Bethesda)">
        <title>Genome assembly of Hibiscus sabdariffa L. provides insights into metabolisms of medicinal natural products.</title>
        <authorList>
            <person name="Kim T."/>
        </authorList>
    </citation>
    <scope>NUCLEOTIDE SEQUENCE [LARGE SCALE GENOMIC DNA]</scope>
    <source>
        <strain evidence="1">TK-2024</strain>
        <tissue evidence="1">Old leaves</tissue>
    </source>
</reference>
<keyword evidence="2" id="KW-1185">Reference proteome</keyword>
<dbReference type="Proteomes" id="UP001396334">
    <property type="component" value="Unassembled WGS sequence"/>
</dbReference>
<evidence type="ECO:0000313" key="2">
    <source>
        <dbReference type="Proteomes" id="UP001396334"/>
    </source>
</evidence>
<organism evidence="1 2">
    <name type="scientific">Hibiscus sabdariffa</name>
    <name type="common">roselle</name>
    <dbReference type="NCBI Taxonomy" id="183260"/>
    <lineage>
        <taxon>Eukaryota</taxon>
        <taxon>Viridiplantae</taxon>
        <taxon>Streptophyta</taxon>
        <taxon>Embryophyta</taxon>
        <taxon>Tracheophyta</taxon>
        <taxon>Spermatophyta</taxon>
        <taxon>Magnoliopsida</taxon>
        <taxon>eudicotyledons</taxon>
        <taxon>Gunneridae</taxon>
        <taxon>Pentapetalae</taxon>
        <taxon>rosids</taxon>
        <taxon>malvids</taxon>
        <taxon>Malvales</taxon>
        <taxon>Malvaceae</taxon>
        <taxon>Malvoideae</taxon>
        <taxon>Hibiscus</taxon>
    </lineage>
</organism>
<protein>
    <submittedName>
        <fullName evidence="1">Uncharacterized protein</fullName>
    </submittedName>
</protein>